<comment type="caution">
    <text evidence="8">Lacks conserved residue(s) required for the propagation of feature annotation.</text>
</comment>
<dbReference type="GO" id="GO:0006235">
    <property type="term" value="P:dTTP biosynthetic process"/>
    <property type="evidence" value="ECO:0007669"/>
    <property type="project" value="UniProtKB-UniRule"/>
</dbReference>
<comment type="function">
    <text evidence="8">Phosphorylation of dTMP to form dTDP in both de novo and salvage pathways of dTTP synthesis.</text>
</comment>
<name>A0A2H9T105_9BACT</name>
<evidence type="ECO:0000313" key="10">
    <source>
        <dbReference type="EMBL" id="PJE69402.1"/>
    </source>
</evidence>
<dbReference type="CDD" id="cd01672">
    <property type="entry name" value="TMPK"/>
    <property type="match status" value="1"/>
</dbReference>
<dbReference type="HAMAP" id="MF_00165">
    <property type="entry name" value="Thymidylate_kinase"/>
    <property type="match status" value="1"/>
</dbReference>
<evidence type="ECO:0000256" key="8">
    <source>
        <dbReference type="HAMAP-Rule" id="MF_00165"/>
    </source>
</evidence>
<dbReference type="InterPro" id="IPR018094">
    <property type="entry name" value="Thymidylate_kinase"/>
</dbReference>
<evidence type="ECO:0000256" key="2">
    <source>
        <dbReference type="ARBA" id="ARBA00022679"/>
    </source>
</evidence>
<evidence type="ECO:0000256" key="5">
    <source>
        <dbReference type="ARBA" id="ARBA00022777"/>
    </source>
</evidence>
<comment type="caution">
    <text evidence="10">The sequence shown here is derived from an EMBL/GenBank/DDBJ whole genome shotgun (WGS) entry which is preliminary data.</text>
</comment>
<dbReference type="GO" id="GO:0006233">
    <property type="term" value="P:dTDP biosynthetic process"/>
    <property type="evidence" value="ECO:0007669"/>
    <property type="project" value="InterPro"/>
</dbReference>
<gene>
    <name evidence="8 10" type="primary">tmk</name>
    <name evidence="10" type="ORF">COU98_02295</name>
</gene>
<keyword evidence="6 8" id="KW-0067">ATP-binding</keyword>
<accession>A0A2H9T105</accession>
<dbReference type="Gene3D" id="3.40.50.300">
    <property type="entry name" value="P-loop containing nucleotide triphosphate hydrolases"/>
    <property type="match status" value="1"/>
</dbReference>
<dbReference type="Proteomes" id="UP000236946">
    <property type="component" value="Unassembled WGS sequence"/>
</dbReference>
<evidence type="ECO:0000256" key="3">
    <source>
        <dbReference type="ARBA" id="ARBA00022727"/>
    </source>
</evidence>
<dbReference type="InterPro" id="IPR039430">
    <property type="entry name" value="Thymidylate_kin-like_dom"/>
</dbReference>
<evidence type="ECO:0000256" key="6">
    <source>
        <dbReference type="ARBA" id="ARBA00022840"/>
    </source>
</evidence>
<evidence type="ECO:0000256" key="7">
    <source>
        <dbReference type="ARBA" id="ARBA00048743"/>
    </source>
</evidence>
<dbReference type="PANTHER" id="PTHR10344:SF4">
    <property type="entry name" value="UMP-CMP KINASE 2, MITOCHONDRIAL"/>
    <property type="match status" value="1"/>
</dbReference>
<dbReference type="NCBIfam" id="TIGR00041">
    <property type="entry name" value="DTMP_kinase"/>
    <property type="match status" value="1"/>
</dbReference>
<dbReference type="InterPro" id="IPR027417">
    <property type="entry name" value="P-loop_NTPase"/>
</dbReference>
<dbReference type="GO" id="GO:0005524">
    <property type="term" value="F:ATP binding"/>
    <property type="evidence" value="ECO:0007669"/>
    <property type="project" value="UniProtKB-UniRule"/>
</dbReference>
<dbReference type="EMBL" id="PFEN01000044">
    <property type="protein sequence ID" value="PJE69402.1"/>
    <property type="molecule type" value="Genomic_DNA"/>
</dbReference>
<comment type="catalytic activity">
    <reaction evidence="7 8">
        <text>dTMP + ATP = dTDP + ADP</text>
        <dbReference type="Rhea" id="RHEA:13517"/>
        <dbReference type="ChEBI" id="CHEBI:30616"/>
        <dbReference type="ChEBI" id="CHEBI:58369"/>
        <dbReference type="ChEBI" id="CHEBI:63528"/>
        <dbReference type="ChEBI" id="CHEBI:456216"/>
        <dbReference type="EC" id="2.7.4.9"/>
    </reaction>
</comment>
<dbReference type="Pfam" id="PF02223">
    <property type="entry name" value="Thymidylate_kin"/>
    <property type="match status" value="1"/>
</dbReference>
<keyword evidence="2 8" id="KW-0808">Transferase</keyword>
<reference evidence="11" key="1">
    <citation type="submission" date="2017-09" db="EMBL/GenBank/DDBJ databases">
        <title>Depth-based differentiation of microbial function through sediment-hosted aquifers and enrichment of novel symbionts in the deep terrestrial subsurface.</title>
        <authorList>
            <person name="Probst A.J."/>
            <person name="Ladd B."/>
            <person name="Jarett J.K."/>
            <person name="Geller-Mcgrath D.E."/>
            <person name="Sieber C.M.K."/>
            <person name="Emerson J.B."/>
            <person name="Anantharaman K."/>
            <person name="Thomas B.C."/>
            <person name="Malmstrom R."/>
            <person name="Stieglmeier M."/>
            <person name="Klingl A."/>
            <person name="Woyke T."/>
            <person name="Ryan C.M."/>
            <person name="Banfield J.F."/>
        </authorList>
    </citation>
    <scope>NUCLEOTIDE SEQUENCE [LARGE SCALE GENOMIC DNA]</scope>
</reference>
<dbReference type="AlphaFoldDB" id="A0A2H9T105"/>
<dbReference type="GO" id="GO:0005737">
    <property type="term" value="C:cytoplasm"/>
    <property type="evidence" value="ECO:0007669"/>
    <property type="project" value="TreeGrafter"/>
</dbReference>
<keyword evidence="3 8" id="KW-0545">Nucleotide biosynthesis</keyword>
<evidence type="ECO:0000256" key="1">
    <source>
        <dbReference type="ARBA" id="ARBA00009776"/>
    </source>
</evidence>
<dbReference type="EC" id="2.7.4.9" evidence="8"/>
<evidence type="ECO:0000259" key="9">
    <source>
        <dbReference type="Pfam" id="PF02223"/>
    </source>
</evidence>
<dbReference type="GO" id="GO:0004798">
    <property type="term" value="F:dTMP kinase activity"/>
    <property type="evidence" value="ECO:0007669"/>
    <property type="project" value="UniProtKB-UniRule"/>
</dbReference>
<keyword evidence="5 8" id="KW-0418">Kinase</keyword>
<sequence>MEKNDYPGEFIVFEGLDGSGQSTQAELLENFLKEKGYDVVKTKEATKTSTVSQEIRDILDKKKKVSPQELQALFAKDREEHLNNFITPNLKGGKIVISDRYFFTSFAFGSIDVELSWLIKINNKFLMPDLTFFIDVRPDICLERIEKRGKAATLFEEKEKFEKVYKNFKKIIEIFPQIKIINGEKSIGEVFEEIKGVFCNYAPRDNYVVRSKQK</sequence>
<organism evidence="10 11">
    <name type="scientific">Candidatus Staskawiczbacteria bacterium CG10_big_fil_rev_8_21_14_0_10_38_10</name>
    <dbReference type="NCBI Taxonomy" id="1974891"/>
    <lineage>
        <taxon>Bacteria</taxon>
        <taxon>Candidatus Staskawicziibacteriota</taxon>
    </lineage>
</organism>
<proteinExistence type="inferred from homology"/>
<dbReference type="SUPFAM" id="SSF52540">
    <property type="entry name" value="P-loop containing nucleoside triphosphate hydrolases"/>
    <property type="match status" value="1"/>
</dbReference>
<keyword evidence="4 8" id="KW-0547">Nucleotide-binding</keyword>
<protein>
    <recommendedName>
        <fullName evidence="8">Thymidylate kinase</fullName>
        <ecNumber evidence="8">2.7.4.9</ecNumber>
    </recommendedName>
    <alternativeName>
        <fullName evidence="8">dTMP kinase</fullName>
    </alternativeName>
</protein>
<dbReference type="GO" id="GO:0006227">
    <property type="term" value="P:dUDP biosynthetic process"/>
    <property type="evidence" value="ECO:0007669"/>
    <property type="project" value="TreeGrafter"/>
</dbReference>
<evidence type="ECO:0000313" key="11">
    <source>
        <dbReference type="Proteomes" id="UP000236946"/>
    </source>
</evidence>
<comment type="similarity">
    <text evidence="1 8">Belongs to the thymidylate kinase family.</text>
</comment>
<dbReference type="PANTHER" id="PTHR10344">
    <property type="entry name" value="THYMIDYLATE KINASE"/>
    <property type="match status" value="1"/>
</dbReference>
<feature type="domain" description="Thymidylate kinase-like" evidence="9">
    <location>
        <begin position="13"/>
        <end position="194"/>
    </location>
</feature>
<evidence type="ECO:0000256" key="4">
    <source>
        <dbReference type="ARBA" id="ARBA00022741"/>
    </source>
</evidence>